<evidence type="ECO:0000313" key="2">
    <source>
        <dbReference type="Proteomes" id="UP000183376"/>
    </source>
</evidence>
<gene>
    <name evidence="1" type="ORF">SAMN04489726_2667</name>
</gene>
<accession>A0A1G9UW39</accession>
<keyword evidence="2" id="KW-1185">Reference proteome</keyword>
<reference evidence="1 2" key="1">
    <citation type="submission" date="2016-10" db="EMBL/GenBank/DDBJ databases">
        <authorList>
            <person name="de Groot N.N."/>
        </authorList>
    </citation>
    <scope>NUCLEOTIDE SEQUENCE [LARGE SCALE GENOMIC DNA]</scope>
    <source>
        <strain evidence="1 2">DSM 44149</strain>
    </source>
</reference>
<dbReference type="EMBL" id="LT629701">
    <property type="protein sequence ID" value="SDM64151.1"/>
    <property type="molecule type" value="Genomic_DNA"/>
</dbReference>
<dbReference type="AlphaFoldDB" id="A0A1G9UW39"/>
<dbReference type="Proteomes" id="UP000183376">
    <property type="component" value="Chromosome I"/>
</dbReference>
<evidence type="ECO:0000313" key="1">
    <source>
        <dbReference type="EMBL" id="SDM64151.1"/>
    </source>
</evidence>
<protein>
    <submittedName>
        <fullName evidence="1">Uncharacterized protein</fullName>
    </submittedName>
</protein>
<organism evidence="1 2">
    <name type="scientific">Allokutzneria albata</name>
    <name type="common">Kibdelosporangium albatum</name>
    <dbReference type="NCBI Taxonomy" id="211114"/>
    <lineage>
        <taxon>Bacteria</taxon>
        <taxon>Bacillati</taxon>
        <taxon>Actinomycetota</taxon>
        <taxon>Actinomycetes</taxon>
        <taxon>Pseudonocardiales</taxon>
        <taxon>Pseudonocardiaceae</taxon>
        <taxon>Allokutzneria</taxon>
    </lineage>
</organism>
<sequence length="112" mass="11494">MGKIQRVLGLGVLGAMSLAVVTTGTGNALPPEMEVSASGSSVTISGACFTEAPSADGWYSTVGGHEPEEIGKMTYANGTWSITFPKVKPGVYEAVMGCGGEIDTAVRHFVVI</sequence>
<dbReference type="RefSeq" id="WP_030431774.1">
    <property type="nucleotide sequence ID" value="NZ_JOEF01000021.1"/>
</dbReference>
<proteinExistence type="predicted"/>
<name>A0A1G9UW39_ALLAB</name>
<dbReference type="OrthoDB" id="3633383at2"/>